<dbReference type="STRING" id="28573.A0A0U1M5E1"/>
<dbReference type="OMA" id="DGHWPQD"/>
<feature type="signal peptide" evidence="1">
    <location>
        <begin position="1"/>
        <end position="24"/>
    </location>
</feature>
<dbReference type="GO" id="GO:0051118">
    <property type="term" value="F:glucan endo-1,3-alpha-glucosidase activity"/>
    <property type="evidence" value="ECO:0007669"/>
    <property type="project" value="InterPro"/>
</dbReference>
<gene>
    <name evidence="2" type="ORF">PISL3812_07810</name>
</gene>
<organism evidence="2 3">
    <name type="scientific">Talaromyces islandicus</name>
    <name type="common">Penicillium islandicum</name>
    <dbReference type="NCBI Taxonomy" id="28573"/>
    <lineage>
        <taxon>Eukaryota</taxon>
        <taxon>Fungi</taxon>
        <taxon>Dikarya</taxon>
        <taxon>Ascomycota</taxon>
        <taxon>Pezizomycotina</taxon>
        <taxon>Eurotiomycetes</taxon>
        <taxon>Eurotiomycetidae</taxon>
        <taxon>Eurotiales</taxon>
        <taxon>Trichocomaceae</taxon>
        <taxon>Talaromyces</taxon>
        <taxon>Talaromyces sect. Islandici</taxon>
    </lineage>
</organism>
<evidence type="ECO:0000313" key="2">
    <source>
        <dbReference type="EMBL" id="CRG90765.1"/>
    </source>
</evidence>
<name>A0A0U1M5E1_TALIS</name>
<dbReference type="AlphaFoldDB" id="A0A0U1M5E1"/>
<sequence length="438" mass="46927">MKHLSSSLASAAAAAALYSSSVSAQKLVFAHVVVGNTAAHNQSTWENDIKLAADAGIDAFALNGGYPDTNVPTQIANAFAACESLNNGFKLFFSFDYLGGGQPWPATGDNSVVGLLTKYKTSSCYQNYNDLPFVSTFEGTNNIDDWAPGGTIRSGAGDVYFVPDWSSLGTSGITADLDNIQGFFSWNMWPTGANNMTDDGDKAWVSALGSKSYMMGVSPWFFHSASGGTDWIWRGDSLWADRWQQVLDVDPQFVEIVTWNDWGEASYIGPFVSDDEVPSGSAVYVDNMPHESFRDFLPYYIATFKGNDFDITKDQMQYWYRLSPAAGGSPCGVDGNDPDQGQTEVDPNTIVQDAVFFSALLTDDATVQVQIGSGSPTQFSGVKGINHFSQPFNGQTGAVAFSIIRDGATVGNGTGAPITSSSSLSNGCTNYNTWAGSF</sequence>
<dbReference type="EMBL" id="CVMT01000008">
    <property type="protein sequence ID" value="CRG90765.1"/>
    <property type="molecule type" value="Genomic_DNA"/>
</dbReference>
<dbReference type="Gene3D" id="3.20.20.80">
    <property type="entry name" value="Glycosidases"/>
    <property type="match status" value="1"/>
</dbReference>
<dbReference type="Proteomes" id="UP000054383">
    <property type="component" value="Unassembled WGS sequence"/>
</dbReference>
<accession>A0A0U1M5E1</accession>
<protein>
    <recommendedName>
        <fullName evidence="4">Glucan endo-1,3-alpha-glucosidase agn1</fullName>
    </recommendedName>
</protein>
<dbReference type="InterPro" id="IPR005197">
    <property type="entry name" value="Glyco_hydro_71"/>
</dbReference>
<dbReference type="Pfam" id="PF03659">
    <property type="entry name" value="Glyco_hydro_71"/>
    <property type="match status" value="1"/>
</dbReference>
<feature type="chain" id="PRO_5006711558" description="Glucan endo-1,3-alpha-glucosidase agn1" evidence="1">
    <location>
        <begin position="25"/>
        <end position="438"/>
    </location>
</feature>
<evidence type="ECO:0000313" key="3">
    <source>
        <dbReference type="Proteomes" id="UP000054383"/>
    </source>
</evidence>
<evidence type="ECO:0000256" key="1">
    <source>
        <dbReference type="SAM" id="SignalP"/>
    </source>
</evidence>
<keyword evidence="1" id="KW-0732">Signal</keyword>
<dbReference type="CDD" id="cd11577">
    <property type="entry name" value="GH71"/>
    <property type="match status" value="1"/>
</dbReference>
<reference evidence="2 3" key="1">
    <citation type="submission" date="2015-04" db="EMBL/GenBank/DDBJ databases">
        <authorList>
            <person name="Syromyatnikov M.Y."/>
            <person name="Popov V.N."/>
        </authorList>
    </citation>
    <scope>NUCLEOTIDE SEQUENCE [LARGE SCALE GENOMIC DNA]</scope>
    <source>
        <strain evidence="2">WF-38-12</strain>
    </source>
</reference>
<proteinExistence type="predicted"/>
<evidence type="ECO:0008006" key="4">
    <source>
        <dbReference type="Google" id="ProtNLM"/>
    </source>
</evidence>
<keyword evidence="3" id="KW-1185">Reference proteome</keyword>
<dbReference type="OrthoDB" id="1046782at2759"/>